<organism evidence="5 6">
    <name type="scientific">Moraxella nasicaprae</name>
    <dbReference type="NCBI Taxonomy" id="2904122"/>
    <lineage>
        <taxon>Bacteria</taxon>
        <taxon>Pseudomonadati</taxon>
        <taxon>Pseudomonadota</taxon>
        <taxon>Gammaproteobacteria</taxon>
        <taxon>Moraxellales</taxon>
        <taxon>Moraxellaceae</taxon>
        <taxon>Moraxella</taxon>
    </lineage>
</organism>
<dbReference type="InterPro" id="IPR011250">
    <property type="entry name" value="OMP/PagP_B-barrel"/>
</dbReference>
<dbReference type="Gene3D" id="2.40.160.20">
    <property type="match status" value="1"/>
</dbReference>
<keyword evidence="2 3" id="KW-0732">Signal</keyword>
<dbReference type="NCBIfam" id="TIGR01414">
    <property type="entry name" value="autotrans_barl"/>
    <property type="match status" value="1"/>
</dbReference>
<reference evidence="5" key="1">
    <citation type="submission" date="2021-12" db="EMBL/GenBank/DDBJ databases">
        <title>taxonomy of Moraxella sp. ZY201224.</title>
        <authorList>
            <person name="Li F."/>
        </authorList>
    </citation>
    <scope>NUCLEOTIDE SEQUENCE</scope>
    <source>
        <strain evidence="5">ZY201224</strain>
    </source>
</reference>
<dbReference type="EMBL" id="CP089977">
    <property type="protein sequence ID" value="UXZ04155.1"/>
    <property type="molecule type" value="Genomic_DNA"/>
</dbReference>
<dbReference type="Proteomes" id="UP001063782">
    <property type="component" value="Chromosome"/>
</dbReference>
<feature type="signal peptide" evidence="3">
    <location>
        <begin position="1"/>
        <end position="19"/>
    </location>
</feature>
<feature type="domain" description="Porin opacity type" evidence="4">
    <location>
        <begin position="61"/>
        <end position="217"/>
    </location>
</feature>
<evidence type="ECO:0000259" key="4">
    <source>
        <dbReference type="Pfam" id="PF02462"/>
    </source>
</evidence>
<evidence type="ECO:0000256" key="2">
    <source>
        <dbReference type="ARBA" id="ARBA00022729"/>
    </source>
</evidence>
<evidence type="ECO:0000256" key="3">
    <source>
        <dbReference type="SAM" id="SignalP"/>
    </source>
</evidence>
<keyword evidence="6" id="KW-1185">Reference proteome</keyword>
<dbReference type="InterPro" id="IPR006315">
    <property type="entry name" value="OM_autotransptr_brl_dom"/>
</dbReference>
<evidence type="ECO:0000256" key="1">
    <source>
        <dbReference type="ARBA" id="ARBA00009830"/>
    </source>
</evidence>
<comment type="similarity">
    <text evidence="1">Belongs to the opacity porin family.</text>
</comment>
<name>A0ABY6F270_9GAMM</name>
<dbReference type="Pfam" id="PF02462">
    <property type="entry name" value="Opacity"/>
    <property type="match status" value="1"/>
</dbReference>
<proteinExistence type="inferred from homology"/>
<evidence type="ECO:0000313" key="6">
    <source>
        <dbReference type="Proteomes" id="UP001063782"/>
    </source>
</evidence>
<dbReference type="SUPFAM" id="SSF56925">
    <property type="entry name" value="OMPA-like"/>
    <property type="match status" value="1"/>
</dbReference>
<dbReference type="InterPro" id="IPR003394">
    <property type="entry name" value="Porin_opacity"/>
</dbReference>
<dbReference type="RefSeq" id="WP_263075637.1">
    <property type="nucleotide sequence ID" value="NZ_CP089977.1"/>
</dbReference>
<evidence type="ECO:0000313" key="5">
    <source>
        <dbReference type="EMBL" id="UXZ04155.1"/>
    </source>
</evidence>
<feature type="chain" id="PRO_5046643746" evidence="3">
    <location>
        <begin position="20"/>
        <end position="217"/>
    </location>
</feature>
<protein>
    <submittedName>
        <fullName evidence="5">Opacity family porin</fullName>
    </submittedName>
</protein>
<sequence>MKKTIFAAAALALSAQALAIELPTSNSPYYAQADVGYSHINAKHTGETVKEGDVAFRVALGRTYGNTRYAVDYTRFGGAEKRVYSAKTVAAGEMPFVPADTYTLENSNDVEVHSVGVSAYYDFAKMNQFTPYVGARLGVNRLSHDIGEDLHIGGEDYDISGHSVNKTKVGAGVSAGVQYEINPALTLDVGAEYNHFGKVEDIKVHQYGAKLGLRYNF</sequence>
<gene>
    <name evidence="5" type="ORF">LU297_05930</name>
</gene>
<accession>A0ABY6F270</accession>